<sequence length="146" mass="15994">MNPELQRHYSYAWAALFAAWIVALAASLGALFIGEIMGQYPCELCWFQRVFMFSLAIILGIAAFRSDRGVTPYALTLAGAGWVVSFYHALLYFGFAPEKIQPCGSGPSCSDSAMTLFGSVPIPLLSLSAFTAITFFLALVFRRTRS</sequence>
<dbReference type="PANTHER" id="PTHR43469">
    <property type="entry name" value="DISULFIDE FORMATION PROTEIN-RELATED"/>
    <property type="match status" value="1"/>
</dbReference>
<dbReference type="KEGG" id="slaa:EUU25_06010"/>
<evidence type="ECO:0000256" key="8">
    <source>
        <dbReference type="ARBA" id="ARBA00023136"/>
    </source>
</evidence>
<proteinExistence type="inferred from homology"/>
<evidence type="ECO:0000256" key="12">
    <source>
        <dbReference type="SAM" id="Phobius"/>
    </source>
</evidence>
<accession>A0A6I6L7E3</accession>
<evidence type="ECO:0000256" key="1">
    <source>
        <dbReference type="ARBA" id="ARBA00004141"/>
    </source>
</evidence>
<keyword evidence="10" id="KW-0143">Chaperone</keyword>
<feature type="transmembrane region" description="Helical" evidence="12">
    <location>
        <begin position="73"/>
        <end position="95"/>
    </location>
</feature>
<dbReference type="Pfam" id="PF02600">
    <property type="entry name" value="DsbB"/>
    <property type="match status" value="1"/>
</dbReference>
<keyword evidence="9" id="KW-1015">Disulfide bond</keyword>
<dbReference type="OrthoDB" id="158402at2"/>
<keyword evidence="3" id="KW-0813">Transport</keyword>
<evidence type="ECO:0000256" key="3">
    <source>
        <dbReference type="ARBA" id="ARBA00022448"/>
    </source>
</evidence>
<evidence type="ECO:0000313" key="13">
    <source>
        <dbReference type="EMBL" id="QGY80211.1"/>
    </source>
</evidence>
<keyword evidence="7" id="KW-0560">Oxidoreductase</keyword>
<dbReference type="GO" id="GO:0006457">
    <property type="term" value="P:protein folding"/>
    <property type="evidence" value="ECO:0007669"/>
    <property type="project" value="InterPro"/>
</dbReference>
<feature type="transmembrane region" description="Helical" evidence="12">
    <location>
        <begin position="12"/>
        <end position="34"/>
    </location>
</feature>
<keyword evidence="14" id="KW-1185">Reference proteome</keyword>
<dbReference type="Gene3D" id="1.20.1550.10">
    <property type="entry name" value="DsbB-like"/>
    <property type="match status" value="1"/>
</dbReference>
<evidence type="ECO:0000256" key="7">
    <source>
        <dbReference type="ARBA" id="ARBA00023002"/>
    </source>
</evidence>
<dbReference type="Proteomes" id="UP000428803">
    <property type="component" value="Chromosome"/>
</dbReference>
<evidence type="ECO:0000256" key="6">
    <source>
        <dbReference type="ARBA" id="ARBA00022989"/>
    </source>
</evidence>
<comment type="similarity">
    <text evidence="2">Belongs to the DsbB family. BdbC subfamily.</text>
</comment>
<dbReference type="InterPro" id="IPR023380">
    <property type="entry name" value="DsbB-like_sf"/>
</dbReference>
<dbReference type="EMBL" id="CP035733">
    <property type="protein sequence ID" value="QGY80211.1"/>
    <property type="molecule type" value="Genomic_DNA"/>
</dbReference>
<dbReference type="SUPFAM" id="SSF158442">
    <property type="entry name" value="DsbB-like"/>
    <property type="match status" value="1"/>
</dbReference>
<evidence type="ECO:0000256" key="4">
    <source>
        <dbReference type="ARBA" id="ARBA00022692"/>
    </source>
</evidence>
<dbReference type="GO" id="GO:0016020">
    <property type="term" value="C:membrane"/>
    <property type="evidence" value="ECO:0007669"/>
    <property type="project" value="UniProtKB-SubCell"/>
</dbReference>
<feature type="transmembrane region" description="Helical" evidence="12">
    <location>
        <begin position="46"/>
        <end position="64"/>
    </location>
</feature>
<reference evidence="14" key="1">
    <citation type="submission" date="2019-01" db="EMBL/GenBank/DDBJ databases">
        <title>Sphingorhabdus lacus sp.nov., isolated from an oligotrophic freshwater lake.</title>
        <authorList>
            <person name="Park M."/>
        </authorList>
    </citation>
    <scope>NUCLEOTIDE SEQUENCE [LARGE SCALE GENOMIC DNA]</scope>
    <source>
        <strain evidence="14">IMCC1753</strain>
    </source>
</reference>
<keyword evidence="5" id="KW-0249">Electron transport</keyword>
<keyword evidence="4 12" id="KW-0812">Transmembrane</keyword>
<keyword evidence="6 12" id="KW-1133">Transmembrane helix</keyword>
<dbReference type="InterPro" id="IPR012187">
    <property type="entry name" value="Disulphide_bond_form_BdbC"/>
</dbReference>
<evidence type="ECO:0000313" key="14">
    <source>
        <dbReference type="Proteomes" id="UP000428803"/>
    </source>
</evidence>
<evidence type="ECO:0000256" key="5">
    <source>
        <dbReference type="ARBA" id="ARBA00022982"/>
    </source>
</evidence>
<dbReference type="InterPro" id="IPR003752">
    <property type="entry name" value="DiS_bond_form_DsbB/BdbC"/>
</dbReference>
<dbReference type="PANTHER" id="PTHR43469:SF1">
    <property type="entry name" value="SPBETA PROPHAGE-DERIVED DISULFIDE BOND FORMATION PROTEIN B"/>
    <property type="match status" value="1"/>
</dbReference>
<feature type="transmembrane region" description="Helical" evidence="12">
    <location>
        <begin position="115"/>
        <end position="141"/>
    </location>
</feature>
<dbReference type="PIRSF" id="PIRSF036659">
    <property type="entry name" value="BdbC"/>
    <property type="match status" value="1"/>
</dbReference>
<keyword evidence="8 12" id="KW-0472">Membrane</keyword>
<organism evidence="13 14">
    <name type="scientific">Sphingorhabdus lacus</name>
    <dbReference type="NCBI Taxonomy" id="392610"/>
    <lineage>
        <taxon>Bacteria</taxon>
        <taxon>Pseudomonadati</taxon>
        <taxon>Pseudomonadota</taxon>
        <taxon>Alphaproteobacteria</taxon>
        <taxon>Sphingomonadales</taxon>
        <taxon>Sphingomonadaceae</taxon>
        <taxon>Sphingorhabdus</taxon>
    </lineage>
</organism>
<protein>
    <submittedName>
        <fullName evidence="13">Disulfide bond formation protein B</fullName>
    </submittedName>
</protein>
<evidence type="ECO:0000256" key="2">
    <source>
        <dbReference type="ARBA" id="ARBA00007602"/>
    </source>
</evidence>
<evidence type="ECO:0000256" key="9">
    <source>
        <dbReference type="ARBA" id="ARBA00023157"/>
    </source>
</evidence>
<evidence type="ECO:0000256" key="11">
    <source>
        <dbReference type="ARBA" id="ARBA00023284"/>
    </source>
</evidence>
<dbReference type="GO" id="GO:0015035">
    <property type="term" value="F:protein-disulfide reductase activity"/>
    <property type="evidence" value="ECO:0007669"/>
    <property type="project" value="InterPro"/>
</dbReference>
<name>A0A6I6L7E3_9SPHN</name>
<gene>
    <name evidence="13" type="ORF">EUU25_06010</name>
</gene>
<keyword evidence="11" id="KW-0676">Redox-active center</keyword>
<dbReference type="RefSeq" id="WP_158899207.1">
    <property type="nucleotide sequence ID" value="NZ_CP035733.1"/>
</dbReference>
<dbReference type="AlphaFoldDB" id="A0A6I6L7E3"/>
<comment type="subcellular location">
    <subcellularLocation>
        <location evidence="1">Membrane</location>
        <topology evidence="1">Multi-pass membrane protein</topology>
    </subcellularLocation>
</comment>
<evidence type="ECO:0000256" key="10">
    <source>
        <dbReference type="ARBA" id="ARBA00023186"/>
    </source>
</evidence>